<protein>
    <submittedName>
        <fullName evidence="2">Uncharacterized protein</fullName>
    </submittedName>
</protein>
<evidence type="ECO:0000313" key="2">
    <source>
        <dbReference type="EMBL" id="MPM73593.1"/>
    </source>
</evidence>
<gene>
    <name evidence="2" type="ORF">SDC9_120575</name>
</gene>
<keyword evidence="1" id="KW-1133">Transmembrane helix</keyword>
<sequence>MSFSASSVFSPFAVIRSTASISLTYGATVGFVCLSIISLTDVSIALSPMPAILSVLDTSVYSCLEARNGLTCSVNIGFISLGGPGIIIRILPFSSIIIPGAVPLSLYMIIAPSGIIACFILFSVMSRPNLEKNFFILFNALSSRYIFLSKYSAPISFVRSSPVGPNPPVVIITSARSNAKCIASFILFGLSPTTV</sequence>
<proteinExistence type="predicted"/>
<evidence type="ECO:0000256" key="1">
    <source>
        <dbReference type="SAM" id="Phobius"/>
    </source>
</evidence>
<name>A0A645C9D1_9ZZZZ</name>
<comment type="caution">
    <text evidence="2">The sequence shown here is derived from an EMBL/GenBank/DDBJ whole genome shotgun (WGS) entry which is preliminary data.</text>
</comment>
<accession>A0A645C9D1</accession>
<reference evidence="2" key="1">
    <citation type="submission" date="2019-08" db="EMBL/GenBank/DDBJ databases">
        <authorList>
            <person name="Kucharzyk K."/>
            <person name="Murdoch R.W."/>
            <person name="Higgins S."/>
            <person name="Loffler F."/>
        </authorList>
    </citation>
    <scope>NUCLEOTIDE SEQUENCE</scope>
</reference>
<dbReference type="EMBL" id="VSSQ01025457">
    <property type="protein sequence ID" value="MPM73593.1"/>
    <property type="molecule type" value="Genomic_DNA"/>
</dbReference>
<feature type="transmembrane region" description="Helical" evidence="1">
    <location>
        <begin position="76"/>
        <end position="98"/>
    </location>
</feature>
<keyword evidence="1" id="KW-0472">Membrane</keyword>
<organism evidence="2">
    <name type="scientific">bioreactor metagenome</name>
    <dbReference type="NCBI Taxonomy" id="1076179"/>
    <lineage>
        <taxon>unclassified sequences</taxon>
        <taxon>metagenomes</taxon>
        <taxon>ecological metagenomes</taxon>
    </lineage>
</organism>
<keyword evidence="1" id="KW-0812">Transmembrane</keyword>
<dbReference type="AlphaFoldDB" id="A0A645C9D1"/>
<feature type="transmembrane region" description="Helical" evidence="1">
    <location>
        <begin position="104"/>
        <end position="124"/>
    </location>
</feature>